<dbReference type="InterPro" id="IPR011118">
    <property type="entry name" value="Tannase/feruloyl_esterase"/>
</dbReference>
<dbReference type="SUPFAM" id="SSF53474">
    <property type="entry name" value="alpha/beta-Hydrolases"/>
    <property type="match status" value="1"/>
</dbReference>
<dbReference type="Pfam" id="PF07519">
    <property type="entry name" value="Tannase"/>
    <property type="match status" value="1"/>
</dbReference>
<evidence type="ECO:0000256" key="2">
    <source>
        <dbReference type="ARBA" id="ARBA00022487"/>
    </source>
</evidence>
<evidence type="ECO:0000256" key="4">
    <source>
        <dbReference type="ARBA" id="ARBA00022729"/>
    </source>
</evidence>
<evidence type="ECO:0000256" key="1">
    <source>
        <dbReference type="ARBA" id="ARBA00006249"/>
    </source>
</evidence>
<gene>
    <name evidence="8" type="ORF">J2736_001986</name>
</gene>
<keyword evidence="9" id="KW-1185">Reference proteome</keyword>
<dbReference type="GO" id="GO:0030600">
    <property type="term" value="F:feruloyl esterase activity"/>
    <property type="evidence" value="ECO:0007669"/>
    <property type="project" value="UniProtKB-EC"/>
</dbReference>
<comment type="caution">
    <text evidence="8">The sequence shown here is derived from an EMBL/GenBank/DDBJ whole genome shotgun (WGS) entry which is preliminary data.</text>
</comment>
<protein>
    <submittedName>
        <fullName evidence="8">Feruloyl esterase</fullName>
        <ecNumber evidence="8">3.1.1.73</ecNumber>
    </submittedName>
</protein>
<accession>A0ABU1NTK9</accession>
<dbReference type="Proteomes" id="UP001267290">
    <property type="component" value="Unassembled WGS sequence"/>
</dbReference>
<keyword evidence="6" id="KW-0106">Calcium</keyword>
<keyword evidence="5 8" id="KW-0378">Hydrolase</keyword>
<dbReference type="PANTHER" id="PTHR33938">
    <property type="entry name" value="FERULOYL ESTERASE B-RELATED"/>
    <property type="match status" value="1"/>
</dbReference>
<dbReference type="RefSeq" id="WP_310225911.1">
    <property type="nucleotide sequence ID" value="NZ_JAVDSB010000002.1"/>
</dbReference>
<dbReference type="EMBL" id="JAVDSB010000002">
    <property type="protein sequence ID" value="MDR6550799.1"/>
    <property type="molecule type" value="Genomic_DNA"/>
</dbReference>
<name>A0ABU1NTK9_9BACL</name>
<evidence type="ECO:0000256" key="7">
    <source>
        <dbReference type="ARBA" id="ARBA00023157"/>
    </source>
</evidence>
<evidence type="ECO:0000256" key="5">
    <source>
        <dbReference type="ARBA" id="ARBA00022801"/>
    </source>
</evidence>
<dbReference type="Gene3D" id="3.40.50.1820">
    <property type="entry name" value="alpha/beta hydrolase"/>
    <property type="match status" value="1"/>
</dbReference>
<proteinExistence type="inferred from homology"/>
<keyword evidence="3" id="KW-0479">Metal-binding</keyword>
<evidence type="ECO:0000313" key="8">
    <source>
        <dbReference type="EMBL" id="MDR6550799.1"/>
    </source>
</evidence>
<reference evidence="8 9" key="1">
    <citation type="submission" date="2023-07" db="EMBL/GenBank/DDBJ databases">
        <title>Sorghum-associated microbial communities from plants grown in Nebraska, USA.</title>
        <authorList>
            <person name="Schachtman D."/>
        </authorList>
    </citation>
    <scope>NUCLEOTIDE SEQUENCE [LARGE SCALE GENOMIC DNA]</scope>
    <source>
        <strain evidence="8 9">CC258</strain>
    </source>
</reference>
<keyword evidence="2" id="KW-0719">Serine esterase</keyword>
<keyword evidence="7" id="KW-1015">Disulfide bond</keyword>
<keyword evidence="4" id="KW-0732">Signal</keyword>
<comment type="similarity">
    <text evidence="1">Belongs to the tannase family.</text>
</comment>
<evidence type="ECO:0000256" key="6">
    <source>
        <dbReference type="ARBA" id="ARBA00022837"/>
    </source>
</evidence>
<dbReference type="PANTHER" id="PTHR33938:SF15">
    <property type="entry name" value="FERULOYL ESTERASE B-RELATED"/>
    <property type="match status" value="1"/>
</dbReference>
<organism evidence="8 9">
    <name type="scientific">Paenibacillus qinlingensis</name>
    <dbReference type="NCBI Taxonomy" id="1837343"/>
    <lineage>
        <taxon>Bacteria</taxon>
        <taxon>Bacillati</taxon>
        <taxon>Bacillota</taxon>
        <taxon>Bacilli</taxon>
        <taxon>Bacillales</taxon>
        <taxon>Paenibacillaceae</taxon>
        <taxon>Paenibacillus</taxon>
    </lineage>
</organism>
<evidence type="ECO:0000313" key="9">
    <source>
        <dbReference type="Proteomes" id="UP001267290"/>
    </source>
</evidence>
<evidence type="ECO:0000256" key="3">
    <source>
        <dbReference type="ARBA" id="ARBA00022723"/>
    </source>
</evidence>
<sequence>MTEEMFTDANIEGCTITCVQMVPEGNFTLPDGGIITDLPAFCRIAMQLKPTPISNIHVEVWLPQENWNGKFLGTGNGGSAGAIAYAHLAFGLRRGYATANTDLGTSPHVDSAIGQPERWADFGYRATHEMTVVAKEIIALYYRRPASYAYFVGCSTGGQQALMEAQRYPDDYNGILAGAPANNRTHLHAGFLWNYKAVNQVLEGEVFSKEKVDEITNAVIEQWRGKDGGAPGDNFLTDPRKCGFDPDTISNRSNLANDKGLTNAQVLALKKIYAGPTNPRTGEQIYTPFPYGSENCSGGLDLQQDPERLPSSLLYMFRWVFGAGFDYRTFDFDHDLDVLNERLAHLLNANNPDLSAMKALGGKIVMYTGLSDPLVPYQDALHYYERVMEAQGGLPQTQDFFRFFLVPGMGHCGGGPGLNDIGLGGVQSDQLDSEHDMLNALVAWVEHGKAPEKLIATAFKDSFAPNGISFQRPIFPYPKFPEYVGGDPNLPSSYQGIDHEWGGVLVPAGRYLV</sequence>
<dbReference type="InterPro" id="IPR029058">
    <property type="entry name" value="AB_hydrolase_fold"/>
</dbReference>
<dbReference type="EC" id="3.1.1.73" evidence="8"/>